<dbReference type="Pfam" id="PF23726">
    <property type="entry name" value="Beta-prop_RSE1_2nd"/>
    <property type="match status" value="1"/>
</dbReference>
<keyword evidence="3" id="KW-0539">Nucleus</keyword>
<dbReference type="InterPro" id="IPR058543">
    <property type="entry name" value="Beta-prop_RSE1/DDB1/CPSF1_2nd"/>
</dbReference>
<dbReference type="GO" id="GO:0006397">
    <property type="term" value="P:mRNA processing"/>
    <property type="evidence" value="ECO:0007669"/>
    <property type="project" value="UniProtKB-KW"/>
</dbReference>
<keyword evidence="2" id="KW-0507">mRNA processing</keyword>
<dbReference type="GO" id="GO:0003723">
    <property type="term" value="F:RNA binding"/>
    <property type="evidence" value="ECO:0007669"/>
    <property type="project" value="EnsemblFungi"/>
</dbReference>
<dbReference type="Proteomes" id="UP000190274">
    <property type="component" value="Chromosome E"/>
</dbReference>
<dbReference type="Gene3D" id="2.130.10.10">
    <property type="entry name" value="YVTN repeat-like/Quinoprotein amine dehydrogenase"/>
    <property type="match status" value="3"/>
</dbReference>
<feature type="domain" description="RSE1/DDB1/CPSF1 first beta-propeller" evidence="5">
    <location>
        <begin position="13"/>
        <end position="408"/>
    </location>
</feature>
<dbReference type="InterPro" id="IPR018846">
    <property type="entry name" value="Beta-prop_RSE1/DDB1/CPSF1_1st"/>
</dbReference>
<dbReference type="GO" id="GO:0006369">
    <property type="term" value="P:termination of RNA polymerase II transcription"/>
    <property type="evidence" value="ECO:0007669"/>
    <property type="project" value="EnsemblFungi"/>
</dbReference>
<proteinExistence type="predicted"/>
<dbReference type="InterPro" id="IPR004871">
    <property type="entry name" value="RSE1/DDB1/CPSF1_C"/>
</dbReference>
<dbReference type="STRING" id="1266660.A0A1G4JD88"/>
<dbReference type="PANTHER" id="PTHR10644">
    <property type="entry name" value="DNA REPAIR/RNA PROCESSING CPSF FAMILY"/>
    <property type="match status" value="1"/>
</dbReference>
<evidence type="ECO:0000259" key="4">
    <source>
        <dbReference type="Pfam" id="PF03178"/>
    </source>
</evidence>
<organism evidence="7 8">
    <name type="scientific">Lachancea dasiensis</name>
    <dbReference type="NCBI Taxonomy" id="1072105"/>
    <lineage>
        <taxon>Eukaryota</taxon>
        <taxon>Fungi</taxon>
        <taxon>Dikarya</taxon>
        <taxon>Ascomycota</taxon>
        <taxon>Saccharomycotina</taxon>
        <taxon>Saccharomycetes</taxon>
        <taxon>Saccharomycetales</taxon>
        <taxon>Saccharomycetaceae</taxon>
        <taxon>Lachancea</taxon>
    </lineage>
</organism>
<evidence type="ECO:0000259" key="5">
    <source>
        <dbReference type="Pfam" id="PF10433"/>
    </source>
</evidence>
<evidence type="ECO:0000256" key="1">
    <source>
        <dbReference type="ARBA" id="ARBA00004123"/>
    </source>
</evidence>
<name>A0A1G4JD88_9SACH</name>
<dbReference type="GO" id="GO:0005847">
    <property type="term" value="C:mRNA cleavage and polyadenylation specificity factor complex"/>
    <property type="evidence" value="ECO:0007669"/>
    <property type="project" value="EnsemblFungi"/>
</dbReference>
<feature type="domain" description="RSE1/DDB1/CPSF1 second beta-propeller" evidence="6">
    <location>
        <begin position="521"/>
        <end position="874"/>
    </location>
</feature>
<feature type="domain" description="RSE1/DDB1/CPSF1 C-terminal" evidence="4">
    <location>
        <begin position="948"/>
        <end position="1275"/>
    </location>
</feature>
<comment type="subcellular location">
    <subcellularLocation>
        <location evidence="1">Nucleus</location>
    </subcellularLocation>
</comment>
<dbReference type="InterPro" id="IPR015943">
    <property type="entry name" value="WD40/YVTN_repeat-like_dom_sf"/>
</dbReference>
<evidence type="ECO:0000256" key="2">
    <source>
        <dbReference type="ARBA" id="ARBA00022664"/>
    </source>
</evidence>
<dbReference type="OrthoDB" id="6109at2759"/>
<gene>
    <name evidence="7" type="ORF">LADA_0E06722G</name>
</gene>
<reference evidence="8" key="1">
    <citation type="submission" date="2016-03" db="EMBL/GenBank/DDBJ databases">
        <authorList>
            <person name="Devillers H."/>
        </authorList>
    </citation>
    <scope>NUCLEOTIDE SEQUENCE [LARGE SCALE GENOMIC DNA]</scope>
</reference>
<evidence type="ECO:0000313" key="8">
    <source>
        <dbReference type="Proteomes" id="UP000190274"/>
    </source>
</evidence>
<protein>
    <submittedName>
        <fullName evidence="7">LADA_0E06722g1_1</fullName>
    </submittedName>
</protein>
<dbReference type="EMBL" id="LT598455">
    <property type="protein sequence ID" value="SCU87875.1"/>
    <property type="molecule type" value="Genomic_DNA"/>
</dbReference>
<evidence type="ECO:0000256" key="3">
    <source>
        <dbReference type="ARBA" id="ARBA00023242"/>
    </source>
</evidence>
<evidence type="ECO:0000313" key="7">
    <source>
        <dbReference type="EMBL" id="SCU87875.1"/>
    </source>
</evidence>
<evidence type="ECO:0000259" key="6">
    <source>
        <dbReference type="Pfam" id="PF23726"/>
    </source>
</evidence>
<dbReference type="Pfam" id="PF03178">
    <property type="entry name" value="CPSF_A"/>
    <property type="match status" value="1"/>
</dbReference>
<accession>A0A1G4JD88</accession>
<dbReference type="Pfam" id="PF10433">
    <property type="entry name" value="Beta-prop_RSE1_1st"/>
    <property type="match status" value="1"/>
</dbReference>
<keyword evidence="8" id="KW-1185">Reference proteome</keyword>
<sequence>MNVYDEIFDATKVSHALLGRLTSETDDQLVVARSNVLSVFKAVHGKLLLCHEFKLHGRITGMALVDQMQRPLQCLILSTGRAKLSLVRFDPHKPMGMETLSLHYYETEFSKRSLLELARESKLRVDHERRCVLLCNNDMLAILRLGTNEDEEEDNGAATLPVPKKLKLENGMSSSHPIAQKSIILNVSELNSDIKNVMDIQFLNSFNKPTLAVLYQPRLAWSGNEKAVSKTSMKLIAITLDNSKNTTLYQVKGIPHDVHTIVPLNSSCVLVGINEIICVDNTGSLQSTVLLNSFAEKLTRSKQVDKRSLEVMFEEPVTWTSAMVAKDTEILMLMDHKAEMYSISLKSEGRLLLDFSIVKLPITNEIFKSQHFPTCITPLTGGLSLKSFQLFIGFSSGDALLLKLNNLRSAFESRETREIELQPEEDDEYASLYGDDEGISKPSPENKMLVDMVIPFDIEVTDRLLNVGPITNMAVGKDSSIETTVQGLSNPNRNELAIVSTSGSGNFSCLNVMEQSVRPLVQQALKFTSVTKIWNLKIRKKDKYLITTDSGADKTDLFEIGQKITSIKPQHFKRNVTTVEIAVIGRGKRVVHVTTKAVYLFNLGFKKLMTISFDFEVVHVSILDPFILLTNSKGEIKIYELDSKHRNKLTKVRLPEALEEMIITSGVILKSNICNDFMPTLEEYEKDKEQLLFTFVAADNQIIFFPKDHHDRIFQLNGVDNLDEMLFISTYQLPEEIVPDPCIKQVMINRLGKDGKEDFLTILTFGGELYLYRKLGNKFFKEMQSNDLLITGAPGNAYAKGVSSIERIAHYIPNFNGHSIILVTGSVPYMIIKEDVSKPKIFKFANIPLVSLTSWGDNSVLCVDDIKNARIVTLDTTFFYGNRLPVKRVNIEDALSNYGSLNNVAYHERTGMYVASFNKKIEYEAISEDGQKMVGCNDNVIHAQGFESGILLINPKTWNVIDVLSFSKNSLVNDMKTMLIQTNSRMRRKREYLVVGNTFVRDEDFGTMGSFYLYDITEVVPEPGKPDTNYKLKEIFHEEFRGAVSSVCEVSGRFLISQGQKVLIRDVQEDNSVVPVAFMDVPVFVTDAKSYGNLLIIGDAAQEFQFVGFDAEPYRMIPLGKSVSGLEVMSLEFLVNNGEVNFLVSDRNDILHVLKYAPDEPNSLSGQKLVHCSSFNLHSTNSCMKLIPKKNEFPQNFTPPQFQTIGANVDGSIFKVVPLSESVYRRLYVVQQHLIEKEIQLCGLNPKMERLDNRFYTLGHALRPMLDFTIIKGFSSLPINKRKQVAAKAGRQADFEIWRDLIGVEYSMHSLCS</sequence>
<dbReference type="SUPFAM" id="SSF69304">
    <property type="entry name" value="Tricorn protease N-terminal domain"/>
    <property type="match status" value="1"/>
</dbReference>
<dbReference type="InterPro" id="IPR050358">
    <property type="entry name" value="RSE1/DDB1/CFT1"/>
</dbReference>